<protein>
    <submittedName>
        <fullName evidence="1">20S proteasome subunit A/B</fullName>
    </submittedName>
</protein>
<dbReference type="Pfam" id="PF00227">
    <property type="entry name" value="Proteasome"/>
    <property type="match status" value="1"/>
</dbReference>
<gene>
    <name evidence="1" type="ORF">A3196_12570</name>
</gene>
<dbReference type="STRING" id="1818881.A3196_12570"/>
<dbReference type="EMBL" id="LVJZ01000003">
    <property type="protein sequence ID" value="ODB97516.1"/>
    <property type="molecule type" value="Genomic_DNA"/>
</dbReference>
<dbReference type="GO" id="GO:0005839">
    <property type="term" value="C:proteasome core complex"/>
    <property type="evidence" value="ECO:0007669"/>
    <property type="project" value="InterPro"/>
</dbReference>
<dbReference type="InterPro" id="IPR001353">
    <property type="entry name" value="Proteasome_sua/b"/>
</dbReference>
<comment type="caution">
    <text evidence="1">The sequence shown here is derived from an EMBL/GenBank/DDBJ whole genome shotgun (WGS) entry which is preliminary data.</text>
</comment>
<reference evidence="1 2" key="1">
    <citation type="submission" date="2016-03" db="EMBL/GenBank/DDBJ databases">
        <title>Chemosynthetic sulphur-oxidizing symbionts of marine invertebrate animals are capable of nitrogen fixation.</title>
        <authorList>
            <person name="Petersen J.M."/>
            <person name="Kemper A."/>
            <person name="Gruber-Vodicka H."/>
            <person name="Cardini U."/>
            <person name="Geest Mvander."/>
            <person name="Kleiner M."/>
            <person name="Bulgheresi S."/>
            <person name="Fussmann M."/>
            <person name="Herbold C."/>
            <person name="Seah B.K.B."/>
            <person name="Antony C.Paul."/>
            <person name="Liu D."/>
            <person name="Belitz A."/>
            <person name="Weber M."/>
        </authorList>
    </citation>
    <scope>NUCLEOTIDE SEQUENCE [LARGE SCALE GENOMIC DNA]</scope>
    <source>
        <strain evidence="1">G_D</strain>
    </source>
</reference>
<accession>A0A1E2URY7</accession>
<dbReference type="AlphaFoldDB" id="A0A1E2URY7"/>
<dbReference type="InterPro" id="IPR029055">
    <property type="entry name" value="Ntn_hydrolases_N"/>
</dbReference>
<dbReference type="InterPro" id="IPR016545">
    <property type="entry name" value="UCP009120_prtse"/>
</dbReference>
<dbReference type="GO" id="GO:0051603">
    <property type="term" value="P:proteolysis involved in protein catabolic process"/>
    <property type="evidence" value="ECO:0007669"/>
    <property type="project" value="InterPro"/>
</dbReference>
<proteinExistence type="predicted"/>
<evidence type="ECO:0000313" key="2">
    <source>
        <dbReference type="Proteomes" id="UP000094849"/>
    </source>
</evidence>
<sequence>MTYCLGICVKDGMLFASDSRTNAGVDYVTSYSKMHVFNPAPDRLFVILSAGNLATTQEIINIIQRDIDYPSGVDSLLSARYLFEAADYVGRVSQQVQQQHNSALQQAGVSGEVSLIIGGQIQGQPHGLMLIYPQGNHIEASKSTPYLQIGETKYGKPVLDRVLSHDLPLNDCARLALVSLSSTTMSNITVGPPYELSLYRTDEFQLASRCKFEEQGDYLIELQQAWTNGLIQSFSNLPRFEWESTEYQAALELNQIENPASIENID</sequence>
<dbReference type="Proteomes" id="UP000094849">
    <property type="component" value="Unassembled WGS sequence"/>
</dbReference>
<keyword evidence="2" id="KW-1185">Reference proteome</keyword>
<dbReference type="SUPFAM" id="SSF56235">
    <property type="entry name" value="N-terminal nucleophile aminohydrolases (Ntn hydrolases)"/>
    <property type="match status" value="1"/>
</dbReference>
<organism evidence="1 2">
    <name type="scientific">Candidatus Thiodiazotropha endoloripes</name>
    <dbReference type="NCBI Taxonomy" id="1818881"/>
    <lineage>
        <taxon>Bacteria</taxon>
        <taxon>Pseudomonadati</taxon>
        <taxon>Pseudomonadota</taxon>
        <taxon>Gammaproteobacteria</taxon>
        <taxon>Chromatiales</taxon>
        <taxon>Sedimenticolaceae</taxon>
        <taxon>Candidatus Thiodiazotropha</taxon>
    </lineage>
</organism>
<dbReference type="RefSeq" id="WP_069005281.1">
    <property type="nucleotide sequence ID" value="NZ_LVJW01000003.1"/>
</dbReference>
<dbReference type="Gene3D" id="3.60.20.10">
    <property type="entry name" value="Glutamine Phosphoribosylpyrophosphate, subunit 1, domain 1"/>
    <property type="match status" value="1"/>
</dbReference>
<evidence type="ECO:0000313" key="1">
    <source>
        <dbReference type="EMBL" id="ODB97516.1"/>
    </source>
</evidence>
<keyword evidence="1" id="KW-0647">Proteasome</keyword>
<name>A0A1E2URY7_9GAMM</name>
<dbReference type="OrthoDB" id="9786336at2"/>
<dbReference type="PIRSF" id="PIRSF009120">
    <property type="entry name" value="UCP009120_prtse"/>
    <property type="match status" value="1"/>
</dbReference>